<dbReference type="RefSeq" id="WP_129578647.1">
    <property type="nucleotide sequence ID" value="NZ_CP012672.1"/>
</dbReference>
<dbReference type="SUPFAM" id="SSF52266">
    <property type="entry name" value="SGNH hydrolase"/>
    <property type="match status" value="1"/>
</dbReference>
<gene>
    <name evidence="4" type="ORF">SOCE836_078560</name>
</gene>
<evidence type="ECO:0000259" key="3">
    <source>
        <dbReference type="Pfam" id="PF13472"/>
    </source>
</evidence>
<organism evidence="4 5">
    <name type="scientific">Sorangium cellulosum</name>
    <name type="common">Polyangium cellulosum</name>
    <dbReference type="NCBI Taxonomy" id="56"/>
    <lineage>
        <taxon>Bacteria</taxon>
        <taxon>Pseudomonadati</taxon>
        <taxon>Myxococcota</taxon>
        <taxon>Polyangia</taxon>
        <taxon>Polyangiales</taxon>
        <taxon>Polyangiaceae</taxon>
        <taxon>Sorangium</taxon>
    </lineage>
</organism>
<sequence length="526" mass="55347">MTSTSSTSAHEPAVHGPPDREPAAHGAPSPGGRGAPPAGGAPASSPPRNGLVSPAAGALATLALLVLLPYAHPSLRRLRLLTPLPEGEGLVVVPAPAPVASVGETTLVTETTEQAELRQPEEVALPPAAAELVPAAVASEGKPPRPIEDPSGKAMTPFFRALAAVERKAPGSIARITYFGDSIVASDFVTATLRRKLQKRFGDAGHGFMLMANAWPGYFHNDVVRSAGPGWQVSRVVGPFAKDGLYGLGGVSFRSQGAGVFSRFATAETGSYGRAVSRFAVDYLKHPEGGRMEIKIDGESRETIDTRADAASSAIATYEVPDGPHALEVWARGPGVRAFGVWMERDTPGVVLDAIGIQGCRIRFLDKSDDAHFAEQLRARNPSLTVFQYGMNESEDGELFPLDQVESTMKAVLDQVRAALPESSCLLVGPMDRADKKGEVYRSRPVIPKLAAIQRRVAGQVGCGYFDTFGAMGGSGSMGVWVQRGLGGADLAHPSGAGAEVIGRWVYLALMEAYEAWKAEAAAGRP</sequence>
<feature type="transmembrane region" description="Helical" evidence="2">
    <location>
        <begin position="51"/>
        <end position="71"/>
    </location>
</feature>
<feature type="region of interest" description="Disordered" evidence="1">
    <location>
        <begin position="1"/>
        <end position="49"/>
    </location>
</feature>
<evidence type="ECO:0000256" key="2">
    <source>
        <dbReference type="SAM" id="Phobius"/>
    </source>
</evidence>
<dbReference type="GO" id="GO:0016788">
    <property type="term" value="F:hydrolase activity, acting on ester bonds"/>
    <property type="evidence" value="ECO:0007669"/>
    <property type="project" value="UniProtKB-ARBA"/>
</dbReference>
<dbReference type="Gene3D" id="3.40.50.1110">
    <property type="entry name" value="SGNH hydrolase"/>
    <property type="match status" value="1"/>
</dbReference>
<feature type="domain" description="SGNH hydrolase-type esterase" evidence="3">
    <location>
        <begin position="340"/>
        <end position="500"/>
    </location>
</feature>
<name>A0A4P2QYJ4_SORCE</name>
<keyword evidence="2" id="KW-0812">Transmembrane</keyword>
<accession>A0A4P2QYJ4</accession>
<dbReference type="InterPro" id="IPR036514">
    <property type="entry name" value="SGNH_hydro_sf"/>
</dbReference>
<evidence type="ECO:0000313" key="5">
    <source>
        <dbReference type="Proteomes" id="UP000295497"/>
    </source>
</evidence>
<evidence type="ECO:0000313" key="4">
    <source>
        <dbReference type="EMBL" id="AUX35660.1"/>
    </source>
</evidence>
<dbReference type="AlphaFoldDB" id="A0A4P2QYJ4"/>
<evidence type="ECO:0000256" key="1">
    <source>
        <dbReference type="SAM" id="MobiDB-lite"/>
    </source>
</evidence>
<dbReference type="Proteomes" id="UP000295497">
    <property type="component" value="Chromosome"/>
</dbReference>
<keyword evidence="2" id="KW-1133">Transmembrane helix</keyword>
<dbReference type="Pfam" id="PF13472">
    <property type="entry name" value="Lipase_GDSL_2"/>
    <property type="match status" value="1"/>
</dbReference>
<dbReference type="Gene3D" id="2.60.120.1360">
    <property type="match status" value="1"/>
</dbReference>
<dbReference type="EMBL" id="CP012672">
    <property type="protein sequence ID" value="AUX35660.1"/>
    <property type="molecule type" value="Genomic_DNA"/>
</dbReference>
<feature type="compositionally biased region" description="Low complexity" evidence="1">
    <location>
        <begin position="35"/>
        <end position="47"/>
    </location>
</feature>
<dbReference type="InterPro" id="IPR013830">
    <property type="entry name" value="SGNH_hydro"/>
</dbReference>
<keyword evidence="2" id="KW-0472">Membrane</keyword>
<protein>
    <recommendedName>
        <fullName evidence="3">SGNH hydrolase-type esterase domain-containing protein</fullName>
    </recommendedName>
</protein>
<proteinExistence type="predicted"/>
<reference evidence="4 5" key="1">
    <citation type="submission" date="2015-09" db="EMBL/GenBank/DDBJ databases">
        <title>Sorangium comparison.</title>
        <authorList>
            <person name="Zaburannyi N."/>
            <person name="Bunk B."/>
            <person name="Overmann J."/>
            <person name="Mueller R."/>
        </authorList>
    </citation>
    <scope>NUCLEOTIDE SEQUENCE [LARGE SCALE GENOMIC DNA]</scope>
    <source>
        <strain evidence="4 5">So ce836</strain>
    </source>
</reference>